<dbReference type="InterPro" id="IPR003439">
    <property type="entry name" value="ABC_transporter-like_ATP-bd"/>
</dbReference>
<keyword evidence="6" id="KW-0067">ATP-binding</keyword>
<evidence type="ECO:0000256" key="8">
    <source>
        <dbReference type="ARBA" id="ARBA00023136"/>
    </source>
</evidence>
<comment type="subcellular location">
    <subcellularLocation>
        <location evidence="1">Membrane</location>
        <topology evidence="1">Multi-pass membrane protein</topology>
    </subcellularLocation>
</comment>
<comment type="similarity">
    <text evidence="2">Belongs to the ABC transporter superfamily. ABCG family. PDR (TC 3.A.1.205) subfamily.</text>
</comment>
<dbReference type="InterPro" id="IPR027417">
    <property type="entry name" value="P-loop_NTPase"/>
</dbReference>
<dbReference type="FunFam" id="3.40.50.300:FF:000054">
    <property type="entry name" value="ABC multidrug transporter atrF"/>
    <property type="match status" value="1"/>
</dbReference>
<dbReference type="InterPro" id="IPR034001">
    <property type="entry name" value="ABCG_PDR_1"/>
</dbReference>
<evidence type="ECO:0000256" key="9">
    <source>
        <dbReference type="SAM" id="MobiDB-lite"/>
    </source>
</evidence>
<dbReference type="PROSITE" id="PS50893">
    <property type="entry name" value="ABC_TRANSPORTER_2"/>
    <property type="match status" value="2"/>
</dbReference>
<evidence type="ECO:0000256" key="7">
    <source>
        <dbReference type="ARBA" id="ARBA00022989"/>
    </source>
</evidence>
<dbReference type="RefSeq" id="XP_033394620.1">
    <property type="nucleotide sequence ID" value="XM_033544365.1"/>
</dbReference>
<feature type="transmembrane region" description="Helical" evidence="10">
    <location>
        <begin position="1144"/>
        <end position="1165"/>
    </location>
</feature>
<dbReference type="PROSITE" id="PS00211">
    <property type="entry name" value="ABC_TRANSPORTER_1"/>
    <property type="match status" value="1"/>
</dbReference>
<sequence>MNSKKDLSTPSVDLPLYQLDGRDLGVVFEDVRVYGRDASERRVPDFLGILTSICKLPARILQGAKGKKHSTREILQNVSGVVFPGENLLVIGRPGSGCTSVLKILANERQSFEDVQGTIAYAGLPSSELAKRFGSEIIFNGEEDIHFPRLAVKHTIDFALRLRQPAYDNTPQQRFSEEIMAKLLLSVGISHTKDTIVGDSFVRGVSGGERKRVSLLEALATNPVVASWDNPNRGLDSSSTLQFFRLLRSLAKTNGMTNIVTAYQLSDTIYHECFDRVMVMYEGRMIYTGSINEARQYFIDLGFQNHETQTTPDFLASVTSPEERVIRPDHHGPVPQDPDSLAEAFRKSQHFSKLRHDMATYRFNFSHNASLVENFCEHAEKKKSWFNPKTALTIRSIFRQTMLAARRNYQLLWGDRFTFLTILAINAINAVVSASAMYEAPKTSTGSFIKGGSLFFSSIYFFLNALTEVSSTVNARNILVKQHKLGLLHPISFAFAQTFAQIPLALVQSLVFCCCYYFMLGTVETASHFWIFLFIVFVHYNAVSSLFRMLGAWSPNLNIAMLVSGISMPICLLYSGYAVPVPTMHKWGSWIRRIAPSPYSLEALMANEFASITLHCTDSELIPNGPGYTDLRFQGCPIPGTAKGSAEVSGTVFLAEQYSFKTELLWQDVGIIIAMWFIYTILSAIGLTITTRETGNSGGTTYKRGASVPSSNSAAHSAGGHEKADIDIENEAAKASGSCSNSSRGSRSSSKTPSLSSTAMDGNISKSPANGIDPHSRVPFTFSNVNYTISGKQLLNNINGYVKPGQLTALMGASGAGKTTLLDTISQRKHEGTVDGQMLLGGHPIDETFGRACGFCMQQDVHEPTATVREAVQFSAHMRQPAHISALEKDEYVEHVIHLLNLENIADAIIGTPGNGGLGVEARKRVTIAVELAARPPALLFLDEPTSGLDSQAAFSLVRLLQRIAAEGMPIICTIHQPSALIFEMFDHILLLAPGGETVYFGETGENSHCIIDYFARAGLVVGSSNPAEFIISAVGDRREGAPSLAQVWRESPECKELGNRIAALNGPSAATAPGKSADKRSSRFALPLSSQILAVSRRHSVAIWRNGFYLFSKFAKAIATQLFIAFSFYNIGSDMQGLQNHTLAYLIIAWVIPASVADIQDLWFAKWDIYEAREKNGIYDWKALCIALIIVEIPWHIAIYTLIFFCTHWTMGLSSAASVAGFDYLMFLLLGLFSVGFPQCIAALFPTPTLSGYASSFFWVVLMSFSGIVVPHTSLDTFYRPWIFWADPMRYYFGANSENVLHNKPAECSAKDWTVFDPPGSQTCGEYMADFLKSHTGYLRDETATTDCHFCKFSTGDDFAATLDFHYGDRWRDFAVFLGFCITTILLTGFATWFYRGRKMKVKSS</sequence>
<proteinExistence type="inferred from homology"/>
<feature type="transmembrane region" description="Helical" evidence="10">
    <location>
        <begin position="417"/>
        <end position="436"/>
    </location>
</feature>
<dbReference type="InterPro" id="IPR034003">
    <property type="entry name" value="ABCG_PDR_2"/>
</dbReference>
<feature type="compositionally biased region" description="Polar residues" evidence="9">
    <location>
        <begin position="758"/>
        <end position="768"/>
    </location>
</feature>
<dbReference type="Pfam" id="PF01061">
    <property type="entry name" value="ABC2_membrane"/>
    <property type="match status" value="2"/>
</dbReference>
<feature type="transmembrane region" description="Helical" evidence="10">
    <location>
        <begin position="1108"/>
        <end position="1132"/>
    </location>
</feature>
<keyword evidence="3" id="KW-0813">Transport</keyword>
<feature type="transmembrane region" description="Helical" evidence="10">
    <location>
        <begin position="487"/>
        <end position="520"/>
    </location>
</feature>
<feature type="domain" description="ABC transporter" evidence="11">
    <location>
        <begin position="780"/>
        <end position="1020"/>
    </location>
</feature>
<reference evidence="12" key="1">
    <citation type="journal article" date="2020" name="Stud. Mycol.">
        <title>101 Dothideomycetes genomes: a test case for predicting lifestyles and emergence of pathogens.</title>
        <authorList>
            <person name="Haridas S."/>
            <person name="Albert R."/>
            <person name="Binder M."/>
            <person name="Bloem J."/>
            <person name="Labutti K."/>
            <person name="Salamov A."/>
            <person name="Andreopoulos B."/>
            <person name="Baker S."/>
            <person name="Barry K."/>
            <person name="Bills G."/>
            <person name="Bluhm B."/>
            <person name="Cannon C."/>
            <person name="Castanera R."/>
            <person name="Culley D."/>
            <person name="Daum C."/>
            <person name="Ezra D."/>
            <person name="Gonzalez J."/>
            <person name="Henrissat B."/>
            <person name="Kuo A."/>
            <person name="Liang C."/>
            <person name="Lipzen A."/>
            <person name="Lutzoni F."/>
            <person name="Magnuson J."/>
            <person name="Mondo S."/>
            <person name="Nolan M."/>
            <person name="Ohm R."/>
            <person name="Pangilinan J."/>
            <person name="Park H.-J."/>
            <person name="Ramirez L."/>
            <person name="Alfaro M."/>
            <person name="Sun H."/>
            <person name="Tritt A."/>
            <person name="Yoshinaga Y."/>
            <person name="Zwiers L.-H."/>
            <person name="Turgeon B."/>
            <person name="Goodwin S."/>
            <person name="Spatafora J."/>
            <person name="Crous P."/>
            <person name="Grigoriev I."/>
        </authorList>
    </citation>
    <scope>NUCLEOTIDE SEQUENCE</scope>
    <source>
        <strain evidence="12">CBS 121167</strain>
    </source>
</reference>
<dbReference type="InterPro" id="IPR013525">
    <property type="entry name" value="ABC2_TM"/>
</dbReference>
<evidence type="ECO:0000313" key="12">
    <source>
        <dbReference type="EMBL" id="KAF2138907.1"/>
    </source>
</evidence>
<evidence type="ECO:0000256" key="6">
    <source>
        <dbReference type="ARBA" id="ARBA00022840"/>
    </source>
</evidence>
<keyword evidence="5" id="KW-0547">Nucleotide-binding</keyword>
<dbReference type="CDD" id="cd03233">
    <property type="entry name" value="ABCG_PDR_domain1"/>
    <property type="match status" value="1"/>
</dbReference>
<dbReference type="GO" id="GO:0016020">
    <property type="term" value="C:membrane"/>
    <property type="evidence" value="ECO:0007669"/>
    <property type="project" value="UniProtKB-SubCell"/>
</dbReference>
<feature type="transmembrane region" description="Helical" evidence="10">
    <location>
        <begin position="559"/>
        <end position="579"/>
    </location>
</feature>
<keyword evidence="4 10" id="KW-0812">Transmembrane</keyword>
<evidence type="ECO:0000256" key="10">
    <source>
        <dbReference type="SAM" id="Phobius"/>
    </source>
</evidence>
<dbReference type="GO" id="GO:0005524">
    <property type="term" value="F:ATP binding"/>
    <property type="evidence" value="ECO:0007669"/>
    <property type="project" value="UniProtKB-KW"/>
</dbReference>
<dbReference type="GeneID" id="54301861"/>
<feature type="domain" description="ABC transporter" evidence="11">
    <location>
        <begin position="58"/>
        <end position="307"/>
    </location>
</feature>
<keyword evidence="8 10" id="KW-0472">Membrane</keyword>
<protein>
    <recommendedName>
        <fullName evidence="11">ABC transporter domain-containing protein</fullName>
    </recommendedName>
</protein>
<organism evidence="12 13">
    <name type="scientific">Aplosporella prunicola CBS 121167</name>
    <dbReference type="NCBI Taxonomy" id="1176127"/>
    <lineage>
        <taxon>Eukaryota</taxon>
        <taxon>Fungi</taxon>
        <taxon>Dikarya</taxon>
        <taxon>Ascomycota</taxon>
        <taxon>Pezizomycotina</taxon>
        <taxon>Dothideomycetes</taxon>
        <taxon>Dothideomycetes incertae sedis</taxon>
        <taxon>Botryosphaeriales</taxon>
        <taxon>Aplosporellaceae</taxon>
        <taxon>Aplosporella</taxon>
    </lineage>
</organism>
<dbReference type="OrthoDB" id="245989at2759"/>
<accession>A0A6A6B7F3</accession>
<feature type="transmembrane region" description="Helical" evidence="10">
    <location>
        <begin position="669"/>
        <end position="689"/>
    </location>
</feature>
<dbReference type="SMART" id="SM00382">
    <property type="entry name" value="AAA"/>
    <property type="match status" value="2"/>
</dbReference>
<feature type="transmembrane region" description="Helical" evidence="10">
    <location>
        <begin position="1185"/>
        <end position="1206"/>
    </location>
</feature>
<evidence type="ECO:0000256" key="3">
    <source>
        <dbReference type="ARBA" id="ARBA00022448"/>
    </source>
</evidence>
<dbReference type="SUPFAM" id="SSF52540">
    <property type="entry name" value="P-loop containing nucleoside triphosphate hydrolases"/>
    <property type="match status" value="2"/>
</dbReference>
<dbReference type="Proteomes" id="UP000799438">
    <property type="component" value="Unassembled WGS sequence"/>
</dbReference>
<evidence type="ECO:0000313" key="13">
    <source>
        <dbReference type="Proteomes" id="UP000799438"/>
    </source>
</evidence>
<feature type="transmembrane region" description="Helical" evidence="10">
    <location>
        <begin position="1258"/>
        <end position="1276"/>
    </location>
</feature>
<dbReference type="PANTHER" id="PTHR19241">
    <property type="entry name" value="ATP-BINDING CASSETTE TRANSPORTER"/>
    <property type="match status" value="1"/>
</dbReference>
<feature type="compositionally biased region" description="Low complexity" evidence="9">
    <location>
        <begin position="736"/>
        <end position="757"/>
    </location>
</feature>
<dbReference type="GO" id="GO:0016887">
    <property type="term" value="F:ATP hydrolysis activity"/>
    <property type="evidence" value="ECO:0007669"/>
    <property type="project" value="InterPro"/>
</dbReference>
<evidence type="ECO:0000256" key="4">
    <source>
        <dbReference type="ARBA" id="ARBA00022692"/>
    </source>
</evidence>
<evidence type="ECO:0000256" key="1">
    <source>
        <dbReference type="ARBA" id="ARBA00004141"/>
    </source>
</evidence>
<feature type="transmembrane region" description="Helical" evidence="10">
    <location>
        <begin position="1375"/>
        <end position="1396"/>
    </location>
</feature>
<dbReference type="Pfam" id="PF19055">
    <property type="entry name" value="ABC2_membrane_7"/>
    <property type="match status" value="1"/>
</dbReference>
<dbReference type="CDD" id="cd03232">
    <property type="entry name" value="ABCG_PDR_domain2"/>
    <property type="match status" value="1"/>
</dbReference>
<keyword evidence="7 10" id="KW-1133">Transmembrane helix</keyword>
<keyword evidence="13" id="KW-1185">Reference proteome</keyword>
<dbReference type="InterPro" id="IPR003593">
    <property type="entry name" value="AAA+_ATPase"/>
</dbReference>
<feature type="transmembrane region" description="Helical" evidence="10">
    <location>
        <begin position="526"/>
        <end position="547"/>
    </location>
</feature>
<dbReference type="Gene3D" id="3.40.50.300">
    <property type="entry name" value="P-loop containing nucleotide triphosphate hydrolases"/>
    <property type="match status" value="2"/>
</dbReference>
<dbReference type="Pfam" id="PF06422">
    <property type="entry name" value="PDR_CDR"/>
    <property type="match status" value="1"/>
</dbReference>
<dbReference type="InterPro" id="IPR043926">
    <property type="entry name" value="ABCG_dom"/>
</dbReference>
<name>A0A6A6B7F3_9PEZI</name>
<evidence type="ECO:0000256" key="2">
    <source>
        <dbReference type="ARBA" id="ARBA00006012"/>
    </source>
</evidence>
<dbReference type="Pfam" id="PF00005">
    <property type="entry name" value="ABC_tran"/>
    <property type="match status" value="2"/>
</dbReference>
<evidence type="ECO:0000259" key="11">
    <source>
        <dbReference type="PROSITE" id="PS50893"/>
    </source>
</evidence>
<dbReference type="InterPro" id="IPR017871">
    <property type="entry name" value="ABC_transporter-like_CS"/>
</dbReference>
<evidence type="ECO:0000256" key="5">
    <source>
        <dbReference type="ARBA" id="ARBA00022741"/>
    </source>
</evidence>
<gene>
    <name evidence="12" type="ORF">K452DRAFT_320996</name>
</gene>
<feature type="transmembrane region" description="Helical" evidence="10">
    <location>
        <begin position="448"/>
        <end position="466"/>
    </location>
</feature>
<dbReference type="InterPro" id="IPR010929">
    <property type="entry name" value="PDR_CDR_ABC"/>
</dbReference>
<feature type="region of interest" description="Disordered" evidence="9">
    <location>
        <begin position="698"/>
        <end position="777"/>
    </location>
</feature>
<dbReference type="GO" id="GO:0140359">
    <property type="term" value="F:ABC-type transporter activity"/>
    <property type="evidence" value="ECO:0007669"/>
    <property type="project" value="InterPro"/>
</dbReference>
<dbReference type="EMBL" id="ML995495">
    <property type="protein sequence ID" value="KAF2138907.1"/>
    <property type="molecule type" value="Genomic_DNA"/>
</dbReference>